<dbReference type="PANTHER" id="PTHR42037:SF1">
    <property type="match status" value="1"/>
</dbReference>
<dbReference type="RefSeq" id="XP_040687415.1">
    <property type="nucleotide sequence ID" value="XM_040831032.1"/>
</dbReference>
<keyword evidence="3" id="KW-1185">Reference proteome</keyword>
<organism evidence="2 3">
    <name type="scientific">Aspergillus wentii DTO 134E9</name>
    <dbReference type="NCBI Taxonomy" id="1073089"/>
    <lineage>
        <taxon>Eukaryota</taxon>
        <taxon>Fungi</taxon>
        <taxon>Dikarya</taxon>
        <taxon>Ascomycota</taxon>
        <taxon>Pezizomycotina</taxon>
        <taxon>Eurotiomycetes</taxon>
        <taxon>Eurotiomycetidae</taxon>
        <taxon>Eurotiales</taxon>
        <taxon>Aspergillaceae</taxon>
        <taxon>Aspergillus</taxon>
        <taxon>Aspergillus subgen. Cremei</taxon>
    </lineage>
</organism>
<dbReference type="OrthoDB" id="4851849at2759"/>
<dbReference type="Proteomes" id="UP000184383">
    <property type="component" value="Unassembled WGS sequence"/>
</dbReference>
<dbReference type="PANTHER" id="PTHR42037">
    <property type="match status" value="1"/>
</dbReference>
<gene>
    <name evidence="2" type="ORF">ASPWEDRAFT_173175</name>
</gene>
<feature type="compositionally biased region" description="Low complexity" evidence="1">
    <location>
        <begin position="394"/>
        <end position="412"/>
    </location>
</feature>
<dbReference type="STRING" id="1073089.A0A1L9RFM7"/>
<dbReference type="Pfam" id="PF14441">
    <property type="entry name" value="OTT_1508_deam"/>
    <property type="match status" value="1"/>
</dbReference>
<dbReference type="EMBL" id="KV878213">
    <property type="protein sequence ID" value="OJJ33739.1"/>
    <property type="molecule type" value="Genomic_DNA"/>
</dbReference>
<dbReference type="VEuPathDB" id="FungiDB:ASPWEDRAFT_173175"/>
<name>A0A1L9RFM7_ASPWE</name>
<reference evidence="3" key="1">
    <citation type="journal article" date="2017" name="Genome Biol.">
        <title>Comparative genomics reveals high biological diversity and specific adaptations in the industrially and medically important fungal genus Aspergillus.</title>
        <authorList>
            <person name="de Vries R.P."/>
            <person name="Riley R."/>
            <person name="Wiebenga A."/>
            <person name="Aguilar-Osorio G."/>
            <person name="Amillis S."/>
            <person name="Uchima C.A."/>
            <person name="Anderluh G."/>
            <person name="Asadollahi M."/>
            <person name="Askin M."/>
            <person name="Barry K."/>
            <person name="Battaglia E."/>
            <person name="Bayram O."/>
            <person name="Benocci T."/>
            <person name="Braus-Stromeyer S.A."/>
            <person name="Caldana C."/>
            <person name="Canovas D."/>
            <person name="Cerqueira G.C."/>
            <person name="Chen F."/>
            <person name="Chen W."/>
            <person name="Choi C."/>
            <person name="Clum A."/>
            <person name="Dos Santos R.A."/>
            <person name="Damasio A.R."/>
            <person name="Diallinas G."/>
            <person name="Emri T."/>
            <person name="Fekete E."/>
            <person name="Flipphi M."/>
            <person name="Freyberg S."/>
            <person name="Gallo A."/>
            <person name="Gournas C."/>
            <person name="Habgood R."/>
            <person name="Hainaut M."/>
            <person name="Harispe M.L."/>
            <person name="Henrissat B."/>
            <person name="Hilden K.S."/>
            <person name="Hope R."/>
            <person name="Hossain A."/>
            <person name="Karabika E."/>
            <person name="Karaffa L."/>
            <person name="Karanyi Z."/>
            <person name="Krasevec N."/>
            <person name="Kuo A."/>
            <person name="Kusch H."/>
            <person name="LaButti K."/>
            <person name="Lagendijk E.L."/>
            <person name="Lapidus A."/>
            <person name="Levasseur A."/>
            <person name="Lindquist E."/>
            <person name="Lipzen A."/>
            <person name="Logrieco A.F."/>
            <person name="MacCabe A."/>
            <person name="Maekelae M.R."/>
            <person name="Malavazi I."/>
            <person name="Melin P."/>
            <person name="Meyer V."/>
            <person name="Mielnichuk N."/>
            <person name="Miskei M."/>
            <person name="Molnar A.P."/>
            <person name="Mule G."/>
            <person name="Ngan C.Y."/>
            <person name="Orejas M."/>
            <person name="Orosz E."/>
            <person name="Ouedraogo J.P."/>
            <person name="Overkamp K.M."/>
            <person name="Park H.-S."/>
            <person name="Perrone G."/>
            <person name="Piumi F."/>
            <person name="Punt P.J."/>
            <person name="Ram A.F."/>
            <person name="Ramon A."/>
            <person name="Rauscher S."/>
            <person name="Record E."/>
            <person name="Riano-Pachon D.M."/>
            <person name="Robert V."/>
            <person name="Roehrig J."/>
            <person name="Ruller R."/>
            <person name="Salamov A."/>
            <person name="Salih N.S."/>
            <person name="Samson R.A."/>
            <person name="Sandor E."/>
            <person name="Sanguinetti M."/>
            <person name="Schuetze T."/>
            <person name="Sepcic K."/>
            <person name="Shelest E."/>
            <person name="Sherlock G."/>
            <person name="Sophianopoulou V."/>
            <person name="Squina F.M."/>
            <person name="Sun H."/>
            <person name="Susca A."/>
            <person name="Todd R.B."/>
            <person name="Tsang A."/>
            <person name="Unkles S.E."/>
            <person name="van de Wiele N."/>
            <person name="van Rossen-Uffink D."/>
            <person name="Oliveira J.V."/>
            <person name="Vesth T.C."/>
            <person name="Visser J."/>
            <person name="Yu J.-H."/>
            <person name="Zhou M."/>
            <person name="Andersen M.R."/>
            <person name="Archer D.B."/>
            <person name="Baker S.E."/>
            <person name="Benoit I."/>
            <person name="Brakhage A.A."/>
            <person name="Braus G.H."/>
            <person name="Fischer R."/>
            <person name="Frisvad J.C."/>
            <person name="Goldman G.H."/>
            <person name="Houbraken J."/>
            <person name="Oakley B."/>
            <person name="Pocsi I."/>
            <person name="Scazzocchio C."/>
            <person name="Seiboth B."/>
            <person name="vanKuyk P.A."/>
            <person name="Wortman J."/>
            <person name="Dyer P.S."/>
            <person name="Grigoriev I.V."/>
        </authorList>
    </citation>
    <scope>NUCLEOTIDE SEQUENCE [LARGE SCALE GENOMIC DNA]</scope>
    <source>
        <strain evidence="3">DTO 134E9</strain>
    </source>
</reference>
<sequence length="451" mass="51124">MGSDLAGVILNRDNQATFIIAGNEPCDEDVVPFLGSLLQFVIGSRGPKGKQQAMTQIVAHVMDRHKDKVFECYHRILKDFAHICLPKMGGQSSELEDDEAHALAFQSWFKSTFFKEGIPLARTDMLWLATECCRASDDKMFDVLHNYVSQDESDVESFEGLYRLLMELIEPIKMSHILFDRASTILEGLGDKPVVESIPPSKHFPIPLLKKKLGLDGIANRMFSNSARAEEFHDKLRQVAPQHNLHLQLEHYQKTIHTRVHPEILILDYLDTLGGNHFYDNRDKYIACSKASCYLCSQYAQEHPTRPVLGSTSKVIDLQWRLPDISQLQEFAGGRFSKQKLILRKMTEGVREEVENFVIDRHSHQETKSSARDDICQLSTFFDDISDNHQDQQLSYPELSESLPSSPVSPVFSETKEQPAFVTAHVEDKDLKCEDFEGSYDGDSDVGGVSL</sequence>
<accession>A0A1L9RFM7</accession>
<evidence type="ECO:0000313" key="2">
    <source>
        <dbReference type="EMBL" id="OJJ33739.1"/>
    </source>
</evidence>
<protein>
    <submittedName>
        <fullName evidence="2">Uncharacterized protein</fullName>
    </submittedName>
</protein>
<dbReference type="InterPro" id="IPR027796">
    <property type="entry name" value="OTT_1508_deam-like"/>
</dbReference>
<dbReference type="AlphaFoldDB" id="A0A1L9RFM7"/>
<proteinExistence type="predicted"/>
<dbReference type="GeneID" id="63746880"/>
<evidence type="ECO:0000256" key="1">
    <source>
        <dbReference type="SAM" id="MobiDB-lite"/>
    </source>
</evidence>
<feature type="region of interest" description="Disordered" evidence="1">
    <location>
        <begin position="393"/>
        <end position="412"/>
    </location>
</feature>
<evidence type="ECO:0000313" key="3">
    <source>
        <dbReference type="Proteomes" id="UP000184383"/>
    </source>
</evidence>